<evidence type="ECO:0000313" key="1">
    <source>
        <dbReference type="EMBL" id="GID10139.1"/>
    </source>
</evidence>
<accession>A0A8J3NC79</accession>
<reference evidence="1" key="1">
    <citation type="submission" date="2021-01" db="EMBL/GenBank/DDBJ databases">
        <title>Whole genome shotgun sequence of Actinocatenispora rupis NBRC 107355.</title>
        <authorList>
            <person name="Komaki H."/>
            <person name="Tamura T."/>
        </authorList>
    </citation>
    <scope>NUCLEOTIDE SEQUENCE</scope>
    <source>
        <strain evidence="1">NBRC 107355</strain>
    </source>
</reference>
<keyword evidence="2" id="KW-1185">Reference proteome</keyword>
<gene>
    <name evidence="1" type="ORF">Aru02nite_10280</name>
</gene>
<dbReference type="Proteomes" id="UP000612808">
    <property type="component" value="Unassembled WGS sequence"/>
</dbReference>
<dbReference type="EMBL" id="BOMB01000004">
    <property type="protein sequence ID" value="GID10139.1"/>
    <property type="molecule type" value="Genomic_DNA"/>
</dbReference>
<sequence>MTDPETSFRERQPHRDWEIDDVLRPLPHLPPGHRQRRERVIALLDRVTDEADQHHLDYRRALCFLSSDEFSLVVDALARAGSGRLAESLGLTVHRGDGLRPRTAVLVGMVASGVAGPGAAAKRDGGRWAASAADQLLAGGPESRDAALDTTLLLRRAQELDAAEPLGPTFVDECSWYAVPTGDQAAVLDACRLTGAVPVGFREGAALFDAVLAPDTAVLVTPAFDGWTLLVKPGGLDIDLGALSARFGAAHAYGHGFQSGCGDYSTWTVAEHGTVLQSCYYDLYGNDRMGPASRTEMLAWVNGRRPETPRLLAADDPASDNPYGWEFAAEDIAHRLSVSLNRIGPHTTVAGTSLLATPIAS</sequence>
<organism evidence="1 2">
    <name type="scientific">Actinocatenispora rupis</name>
    <dbReference type="NCBI Taxonomy" id="519421"/>
    <lineage>
        <taxon>Bacteria</taxon>
        <taxon>Bacillati</taxon>
        <taxon>Actinomycetota</taxon>
        <taxon>Actinomycetes</taxon>
        <taxon>Micromonosporales</taxon>
        <taxon>Micromonosporaceae</taxon>
        <taxon>Actinocatenispora</taxon>
    </lineage>
</organism>
<dbReference type="AlphaFoldDB" id="A0A8J3NC79"/>
<dbReference type="RefSeq" id="WP_203655262.1">
    <property type="nucleotide sequence ID" value="NZ_BAAAZM010000002.1"/>
</dbReference>
<protein>
    <submittedName>
        <fullName evidence="1">Uncharacterized protein</fullName>
    </submittedName>
</protein>
<proteinExistence type="predicted"/>
<name>A0A8J3NC79_9ACTN</name>
<comment type="caution">
    <text evidence="1">The sequence shown here is derived from an EMBL/GenBank/DDBJ whole genome shotgun (WGS) entry which is preliminary data.</text>
</comment>
<evidence type="ECO:0000313" key="2">
    <source>
        <dbReference type="Proteomes" id="UP000612808"/>
    </source>
</evidence>